<evidence type="ECO:0000256" key="9">
    <source>
        <dbReference type="RuleBase" id="RU361169"/>
    </source>
</evidence>
<evidence type="ECO:0000256" key="3">
    <source>
        <dbReference type="ARBA" id="ARBA00022525"/>
    </source>
</evidence>
<keyword evidence="3" id="KW-0964">Secreted</keyword>
<dbReference type="VEuPathDB" id="FungiDB:C8Q69DRAFT_485398"/>
<evidence type="ECO:0000313" key="11">
    <source>
        <dbReference type="EMBL" id="RWQ98362.1"/>
    </source>
</evidence>
<keyword evidence="5 9" id="KW-0378">Hydrolase</keyword>
<dbReference type="Pfam" id="PF00295">
    <property type="entry name" value="Glyco_hydro_28"/>
    <property type="match status" value="1"/>
</dbReference>
<dbReference type="InterPro" id="IPR011050">
    <property type="entry name" value="Pectin_lyase_fold/virulence"/>
</dbReference>
<keyword evidence="6" id="KW-0325">Glycoprotein</keyword>
<dbReference type="GO" id="GO:0005576">
    <property type="term" value="C:extracellular region"/>
    <property type="evidence" value="ECO:0007669"/>
    <property type="project" value="UniProtKB-SubCell"/>
</dbReference>
<feature type="signal peptide" evidence="10">
    <location>
        <begin position="1"/>
        <end position="15"/>
    </location>
</feature>
<dbReference type="Proteomes" id="UP000283841">
    <property type="component" value="Unassembled WGS sequence"/>
</dbReference>
<keyword evidence="8" id="KW-0961">Cell wall biogenesis/degradation</keyword>
<evidence type="ECO:0000256" key="8">
    <source>
        <dbReference type="ARBA" id="ARBA00023316"/>
    </source>
</evidence>
<evidence type="ECO:0000256" key="5">
    <source>
        <dbReference type="ARBA" id="ARBA00022801"/>
    </source>
</evidence>
<organism evidence="11 12">
    <name type="scientific">Byssochlamys spectabilis</name>
    <name type="common">Paecilomyces variotii</name>
    <dbReference type="NCBI Taxonomy" id="264951"/>
    <lineage>
        <taxon>Eukaryota</taxon>
        <taxon>Fungi</taxon>
        <taxon>Dikarya</taxon>
        <taxon>Ascomycota</taxon>
        <taxon>Pezizomycotina</taxon>
        <taxon>Eurotiomycetes</taxon>
        <taxon>Eurotiomycetidae</taxon>
        <taxon>Eurotiales</taxon>
        <taxon>Thermoascaceae</taxon>
        <taxon>Paecilomyces</taxon>
    </lineage>
</organism>
<dbReference type="PANTHER" id="PTHR31736:SF8">
    <property type="entry name" value="PUTATIVE (AFU_ORTHOLOGUE AFUA_7G06410)-RELATED"/>
    <property type="match status" value="1"/>
</dbReference>
<accession>A0A443I2S7</accession>
<evidence type="ECO:0000256" key="6">
    <source>
        <dbReference type="ARBA" id="ARBA00023180"/>
    </source>
</evidence>
<evidence type="ECO:0000256" key="7">
    <source>
        <dbReference type="ARBA" id="ARBA00023295"/>
    </source>
</evidence>
<dbReference type="AlphaFoldDB" id="A0A443I2S7"/>
<keyword evidence="12" id="KW-1185">Reference proteome</keyword>
<evidence type="ECO:0000256" key="1">
    <source>
        <dbReference type="ARBA" id="ARBA00004613"/>
    </source>
</evidence>
<sequence length="436" mass="47765">MMLLRLLALIASVTAYVVNEGTECRLFPESSTHNGHPVDDTPSILQAFELCGTNGSVVFPNETFYVNQVMNTTNLLNCDVSIYGELVWSTNVPYWLSHSLPVVFQNLSAAWIFGGTNVTVKGYGQGKFFGNGQSWYDENRNNSNQPGRPMSFVIYNSTNVLVDGLTWLQSQFWSTFVSYSSNVTMSNIFVNSTSNDGNQTMNTDGSDTWNSHDIRYYNWTVQNGDDCIAIKGNSSNVHARNITCSQTNGFPIGSVGQDPGYPDYVKDILFEDVTLIDSNNGGWIKAWQGVPTTTDSNGDNGGGGGGWAKNVTFRNFRLHKVALPIYITECIYSSDPTVCDTSSFQISDVTWENFTGTSKYDVIASIHCGAKVPCPGLKFININIETLNASLGLPSKQPVYQCANIVNQNATGVNSTGIPCNAWAPGDFPETPTHNY</sequence>
<dbReference type="InterPro" id="IPR012334">
    <property type="entry name" value="Pectin_lyas_fold"/>
</dbReference>
<comment type="subcellular location">
    <subcellularLocation>
        <location evidence="1">Secreted</location>
    </subcellularLocation>
</comment>
<evidence type="ECO:0000313" key="12">
    <source>
        <dbReference type="Proteomes" id="UP000283841"/>
    </source>
</evidence>
<evidence type="ECO:0000256" key="4">
    <source>
        <dbReference type="ARBA" id="ARBA00022729"/>
    </source>
</evidence>
<keyword evidence="7 9" id="KW-0326">Glycosidase</keyword>
<gene>
    <name evidence="11" type="ORF">C8Q69DRAFT_485398</name>
</gene>
<dbReference type="GO" id="GO:0005975">
    <property type="term" value="P:carbohydrate metabolic process"/>
    <property type="evidence" value="ECO:0007669"/>
    <property type="project" value="InterPro"/>
</dbReference>
<name>A0A443I2S7_BYSSP</name>
<dbReference type="InterPro" id="IPR000743">
    <property type="entry name" value="Glyco_hydro_28"/>
</dbReference>
<reference evidence="11 12" key="1">
    <citation type="journal article" date="2018" name="Front. Microbiol.">
        <title>Genomic and genetic insights into a cosmopolitan fungus, Paecilomyces variotii (Eurotiales).</title>
        <authorList>
            <person name="Urquhart A.S."/>
            <person name="Mondo S.J."/>
            <person name="Makela M.R."/>
            <person name="Hane J.K."/>
            <person name="Wiebenga A."/>
            <person name="He G."/>
            <person name="Mihaltcheva S."/>
            <person name="Pangilinan J."/>
            <person name="Lipzen A."/>
            <person name="Barry K."/>
            <person name="de Vries R.P."/>
            <person name="Grigoriev I.V."/>
            <person name="Idnurm A."/>
        </authorList>
    </citation>
    <scope>NUCLEOTIDE SEQUENCE [LARGE SCALE GENOMIC DNA]</scope>
    <source>
        <strain evidence="11 12">CBS 101075</strain>
    </source>
</reference>
<dbReference type="GeneID" id="39601104"/>
<dbReference type="SUPFAM" id="SSF51126">
    <property type="entry name" value="Pectin lyase-like"/>
    <property type="match status" value="1"/>
</dbReference>
<dbReference type="Gene3D" id="2.160.20.10">
    <property type="entry name" value="Single-stranded right-handed beta-helix, Pectin lyase-like"/>
    <property type="match status" value="1"/>
</dbReference>
<evidence type="ECO:0000256" key="10">
    <source>
        <dbReference type="SAM" id="SignalP"/>
    </source>
</evidence>
<feature type="chain" id="PRO_5019221086" evidence="10">
    <location>
        <begin position="16"/>
        <end position="436"/>
    </location>
</feature>
<dbReference type="PANTHER" id="PTHR31736">
    <property type="match status" value="1"/>
</dbReference>
<dbReference type="RefSeq" id="XP_028488007.1">
    <property type="nucleotide sequence ID" value="XM_028631827.1"/>
</dbReference>
<dbReference type="STRING" id="264951.A0A443I2S7"/>
<keyword evidence="4 10" id="KW-0732">Signal</keyword>
<evidence type="ECO:0000256" key="2">
    <source>
        <dbReference type="ARBA" id="ARBA00008834"/>
    </source>
</evidence>
<comment type="caution">
    <text evidence="11">The sequence shown here is derived from an EMBL/GenBank/DDBJ whole genome shotgun (WGS) entry which is preliminary data.</text>
</comment>
<protein>
    <submittedName>
        <fullName evidence="11">Putative exo-polygalacturonase</fullName>
    </submittedName>
</protein>
<dbReference type="GO" id="GO:0071555">
    <property type="term" value="P:cell wall organization"/>
    <property type="evidence" value="ECO:0007669"/>
    <property type="project" value="UniProtKB-KW"/>
</dbReference>
<proteinExistence type="inferred from homology"/>
<dbReference type="EMBL" id="RCNU01000002">
    <property type="protein sequence ID" value="RWQ98362.1"/>
    <property type="molecule type" value="Genomic_DNA"/>
</dbReference>
<comment type="similarity">
    <text evidence="2 9">Belongs to the glycosyl hydrolase 28 family.</text>
</comment>
<dbReference type="GO" id="GO:0004650">
    <property type="term" value="F:polygalacturonase activity"/>
    <property type="evidence" value="ECO:0007669"/>
    <property type="project" value="InterPro"/>
</dbReference>